<dbReference type="RefSeq" id="XP_008078642.1">
    <property type="nucleotide sequence ID" value="XM_008080451.1"/>
</dbReference>
<keyword evidence="1" id="KW-1133">Transmembrane helix</keyword>
<dbReference type="Proteomes" id="UP000016922">
    <property type="component" value="Unassembled WGS sequence"/>
</dbReference>
<gene>
    <name evidence="2" type="ORF">GLAREA_10401</name>
</gene>
<sequence length="337" mass="37822">MSTTDPETRSVTELALRTITTQIFALASYGNLCSLLNLPKNQHVLYVILFFIYPTIIIGQLIQGFCSAIHYAFVHGRGRGRIAKTGLGFYVQGMFGVYIEREYDGFWDDGNNKPTLFNLGHVSVQSSTHAISWKWFGRMVICSMAVAQAVGTVFLYIRRLHLVKKNENWSEGIMIDTLNGIAAFCSALSGVVALLILVSRLEWKITNRPVSLGSYPESTDSEYSHRATIIMQVLIALSCILGSRSCFSHLCEIRFLFGATYIYVFGAIIVFMLIIWRTNFIKLNKHIKFAAILFTSGICLGLLYSEFIGKLIRCISELSSMENGGWKDPLSDKLFVI</sequence>
<evidence type="ECO:0000313" key="2">
    <source>
        <dbReference type="EMBL" id="EPE34707.1"/>
    </source>
</evidence>
<feature type="transmembrane region" description="Helical" evidence="1">
    <location>
        <begin position="255"/>
        <end position="275"/>
    </location>
</feature>
<feature type="transmembrane region" description="Helical" evidence="1">
    <location>
        <begin position="44"/>
        <end position="62"/>
    </location>
</feature>
<reference evidence="2 3" key="1">
    <citation type="journal article" date="2013" name="BMC Genomics">
        <title>Genomics-driven discovery of the pneumocandin biosynthetic gene cluster in the fungus Glarea lozoyensis.</title>
        <authorList>
            <person name="Chen L."/>
            <person name="Yue Q."/>
            <person name="Zhang X."/>
            <person name="Xiang M."/>
            <person name="Wang C."/>
            <person name="Li S."/>
            <person name="Che Y."/>
            <person name="Ortiz-Lopez F.J."/>
            <person name="Bills G.F."/>
            <person name="Liu X."/>
            <person name="An Z."/>
        </authorList>
    </citation>
    <scope>NUCLEOTIDE SEQUENCE [LARGE SCALE GENOMIC DNA]</scope>
    <source>
        <strain evidence="3">ATCC 20868 / MF5171</strain>
    </source>
</reference>
<organism evidence="2 3">
    <name type="scientific">Glarea lozoyensis (strain ATCC 20868 / MF5171)</name>
    <dbReference type="NCBI Taxonomy" id="1116229"/>
    <lineage>
        <taxon>Eukaryota</taxon>
        <taxon>Fungi</taxon>
        <taxon>Dikarya</taxon>
        <taxon>Ascomycota</taxon>
        <taxon>Pezizomycotina</taxon>
        <taxon>Leotiomycetes</taxon>
        <taxon>Helotiales</taxon>
        <taxon>Helotiaceae</taxon>
        <taxon>Glarea</taxon>
    </lineage>
</organism>
<dbReference type="EMBL" id="KE145356">
    <property type="protein sequence ID" value="EPE34707.1"/>
    <property type="molecule type" value="Genomic_DNA"/>
</dbReference>
<accession>S3D881</accession>
<protein>
    <submittedName>
        <fullName evidence="2">Uncharacterized protein</fullName>
    </submittedName>
</protein>
<dbReference type="AlphaFoldDB" id="S3D881"/>
<keyword evidence="3" id="KW-1185">Reference proteome</keyword>
<proteinExistence type="predicted"/>
<dbReference type="OrthoDB" id="3789783at2759"/>
<name>S3D881_GLAL2</name>
<feature type="transmembrane region" description="Helical" evidence="1">
    <location>
        <begin position="178"/>
        <end position="203"/>
    </location>
</feature>
<keyword evidence="1" id="KW-0812">Transmembrane</keyword>
<feature type="transmembrane region" description="Helical" evidence="1">
    <location>
        <begin position="135"/>
        <end position="157"/>
    </location>
</feature>
<evidence type="ECO:0000256" key="1">
    <source>
        <dbReference type="SAM" id="Phobius"/>
    </source>
</evidence>
<feature type="transmembrane region" description="Helical" evidence="1">
    <location>
        <begin position="287"/>
        <end position="304"/>
    </location>
</feature>
<keyword evidence="1" id="KW-0472">Membrane</keyword>
<feature type="transmembrane region" description="Helical" evidence="1">
    <location>
        <begin position="223"/>
        <end position="243"/>
    </location>
</feature>
<dbReference type="KEGG" id="glz:GLAREA_10401"/>
<dbReference type="HOGENOM" id="CLU_823984_0_0_1"/>
<evidence type="ECO:0000313" key="3">
    <source>
        <dbReference type="Proteomes" id="UP000016922"/>
    </source>
</evidence>
<dbReference type="GeneID" id="19469448"/>